<gene>
    <name evidence="10" type="ORF">HMPREF9723_01222</name>
</gene>
<comment type="caution">
    <text evidence="10">The sequence shown here is derived from an EMBL/GenBank/DDBJ whole genome shotgun (WGS) entry which is preliminary data.</text>
</comment>
<dbReference type="RefSeq" id="WP_002691882.1">
    <property type="nucleotide sequence ID" value="NZ_CM001797.1"/>
</dbReference>
<dbReference type="InterPro" id="IPR027417">
    <property type="entry name" value="P-loop_NTPase"/>
</dbReference>
<evidence type="ECO:0000256" key="3">
    <source>
        <dbReference type="ARBA" id="ARBA00022741"/>
    </source>
</evidence>
<evidence type="ECO:0000256" key="2">
    <source>
        <dbReference type="ARBA" id="ARBA00022692"/>
    </source>
</evidence>
<feature type="transmembrane region" description="Helical" evidence="7">
    <location>
        <begin position="69"/>
        <end position="91"/>
    </location>
</feature>
<evidence type="ECO:0000256" key="4">
    <source>
        <dbReference type="ARBA" id="ARBA00022840"/>
    </source>
</evidence>
<reference evidence="10" key="1">
    <citation type="submission" date="2012-01" db="EMBL/GenBank/DDBJ databases">
        <title>The Genome Sequence of Treponema denticola OTK.</title>
        <authorList>
            <consortium name="The Broad Institute Genome Sequencing Platform"/>
            <person name="Earl A."/>
            <person name="Ward D."/>
            <person name="Feldgarden M."/>
            <person name="Gevers D."/>
            <person name="Blanton J.M."/>
            <person name="Fenno C.J."/>
            <person name="Baranova O.V."/>
            <person name="Mathney J."/>
            <person name="Dewhirst F.E."/>
            <person name="Izard J."/>
            <person name="Young S.K."/>
            <person name="Zeng Q."/>
            <person name="Gargeya S."/>
            <person name="Fitzgerald M."/>
            <person name="Haas B."/>
            <person name="Abouelleil A."/>
            <person name="Alvarado L."/>
            <person name="Arachchi H.M."/>
            <person name="Berlin A."/>
            <person name="Chapman S.B."/>
            <person name="Gearin G."/>
            <person name="Goldberg J."/>
            <person name="Griggs A."/>
            <person name="Gujja S."/>
            <person name="Hansen M."/>
            <person name="Heiman D."/>
            <person name="Howarth C."/>
            <person name="Larimer J."/>
            <person name="Lui A."/>
            <person name="MacDonald P.J.P."/>
            <person name="McCowen C."/>
            <person name="Montmayeur A."/>
            <person name="Murphy C."/>
            <person name="Neiman D."/>
            <person name="Pearson M."/>
            <person name="Priest M."/>
            <person name="Roberts A."/>
            <person name="Saif S."/>
            <person name="Shea T."/>
            <person name="Sisk P."/>
            <person name="Stolte C."/>
            <person name="Sykes S."/>
            <person name="Wortman J."/>
            <person name="Nusbaum C."/>
            <person name="Birren B."/>
        </authorList>
    </citation>
    <scope>NUCLEOTIDE SEQUENCE [LARGE SCALE GENOMIC DNA]</scope>
    <source>
        <strain evidence="10">OTK</strain>
    </source>
</reference>
<evidence type="ECO:0000259" key="8">
    <source>
        <dbReference type="PROSITE" id="PS50893"/>
    </source>
</evidence>
<dbReference type="PANTHER" id="PTHR43394">
    <property type="entry name" value="ATP-DEPENDENT PERMEASE MDL1, MITOCHONDRIAL"/>
    <property type="match status" value="1"/>
</dbReference>
<evidence type="ECO:0000256" key="7">
    <source>
        <dbReference type="SAM" id="Phobius"/>
    </source>
</evidence>
<dbReference type="InterPro" id="IPR039421">
    <property type="entry name" value="Type_1_exporter"/>
</dbReference>
<dbReference type="PATRIC" id="fig|999434.4.peg.1266"/>
<dbReference type="Pfam" id="PF00005">
    <property type="entry name" value="ABC_tran"/>
    <property type="match status" value="1"/>
</dbReference>
<feature type="domain" description="ABC transporter" evidence="8">
    <location>
        <begin position="345"/>
        <end position="594"/>
    </location>
</feature>
<dbReference type="InterPro" id="IPR011527">
    <property type="entry name" value="ABC1_TM_dom"/>
</dbReference>
<feature type="transmembrane region" description="Helical" evidence="7">
    <location>
        <begin position="25"/>
        <end position="49"/>
    </location>
</feature>
<sequence>MKCKEIFKTITDTIKLLYSASKFHFILNIFFNIFSGLFIPINIFIWKYLVDALTVMLKSGNDFYKPVLFFLFLHFCISFFSRIVSSLSVYFQTIYSAKINIFITDKILNKISELNFEEFDNPAVYNIIQKSSQESLGRSTSILRTCVEIVNNLTSVIGTIWLLIRLNAALTNVAVLSCIPLFFIDLVISNKLYSIYEKRFEKLRFINYLKHISIDNANIKEMKIYNVFLYFTKKIYDIYKQNLDEDKGVNKKIFLQRNSYQFFDEIIMYLLKLWIIILGFKTKNTIGSILMFIQSLDVLKNAISNTLSMGSQGYEDSLYMENFFKLLNIPSEKKELIFDPNFKKIEFKNVSFKYPLSDKYVIKNFSFCFNAGNTYGFVGLNGSGKTTLIKLLLGFYSSYEGKILIDGIDIREFNLETYYHYVSLVFQDFIKYPFTVVENIGLGDEALFLTQDGVKTITENKEVYQATLFSKADEFIRKLPNQYATILGKEWQNGTQISIGQWQKIAIARAAVKGSKILIFDEPTASIDPISEYEFFKSIKELAKNKLCILVTHRFANIKAADNILVFSDGELVQKGNHKKLFNIEGLYKKLYTMQAESYME</sequence>
<dbReference type="Gene3D" id="3.40.50.300">
    <property type="entry name" value="P-loop containing nucleotide triphosphate hydrolases"/>
    <property type="match status" value="1"/>
</dbReference>
<dbReference type="PROSITE" id="PS50893">
    <property type="entry name" value="ABC_TRANSPORTER_2"/>
    <property type="match status" value="1"/>
</dbReference>
<protein>
    <recommendedName>
        <fullName evidence="11">ABC transporter domain-containing protein</fullName>
    </recommendedName>
</protein>
<evidence type="ECO:0000259" key="9">
    <source>
        <dbReference type="PROSITE" id="PS50929"/>
    </source>
</evidence>
<evidence type="ECO:0008006" key="11">
    <source>
        <dbReference type="Google" id="ProtNLM"/>
    </source>
</evidence>
<dbReference type="SUPFAM" id="SSF52540">
    <property type="entry name" value="P-loop containing nucleoside triphosphate hydrolases"/>
    <property type="match status" value="1"/>
</dbReference>
<keyword evidence="5 7" id="KW-1133">Transmembrane helix</keyword>
<dbReference type="GO" id="GO:0005524">
    <property type="term" value="F:ATP binding"/>
    <property type="evidence" value="ECO:0007669"/>
    <property type="project" value="UniProtKB-KW"/>
</dbReference>
<keyword evidence="4" id="KW-0067">ATP-binding</keyword>
<dbReference type="Proteomes" id="UP000011701">
    <property type="component" value="Chromosome"/>
</dbReference>
<evidence type="ECO:0000313" key="10">
    <source>
        <dbReference type="EMBL" id="EMB22304.1"/>
    </source>
</evidence>
<dbReference type="SMART" id="SM00382">
    <property type="entry name" value="AAA"/>
    <property type="match status" value="1"/>
</dbReference>
<evidence type="ECO:0000256" key="6">
    <source>
        <dbReference type="ARBA" id="ARBA00023136"/>
    </source>
</evidence>
<dbReference type="AlphaFoldDB" id="A0A0F6MPU8"/>
<keyword evidence="6 7" id="KW-0472">Membrane</keyword>
<name>A0A0F6MPU8_TREDN</name>
<dbReference type="HOGENOM" id="CLU_000604_84_3_12"/>
<dbReference type="InterPro" id="IPR003439">
    <property type="entry name" value="ABC_transporter-like_ATP-bd"/>
</dbReference>
<dbReference type="Gene3D" id="1.20.1560.10">
    <property type="entry name" value="ABC transporter type 1, transmembrane domain"/>
    <property type="match status" value="1"/>
</dbReference>
<evidence type="ECO:0000256" key="1">
    <source>
        <dbReference type="ARBA" id="ARBA00004651"/>
    </source>
</evidence>
<comment type="subcellular location">
    <subcellularLocation>
        <location evidence="1">Cell membrane</location>
        <topology evidence="1">Multi-pass membrane protein</topology>
    </subcellularLocation>
</comment>
<dbReference type="GO" id="GO:0015421">
    <property type="term" value="F:ABC-type oligopeptide transporter activity"/>
    <property type="evidence" value="ECO:0007669"/>
    <property type="project" value="TreeGrafter"/>
</dbReference>
<dbReference type="PROSITE" id="PS50929">
    <property type="entry name" value="ABC_TM1F"/>
    <property type="match status" value="1"/>
</dbReference>
<dbReference type="EMBL" id="AGDY01000005">
    <property type="protein sequence ID" value="EMB22304.1"/>
    <property type="molecule type" value="Genomic_DNA"/>
</dbReference>
<evidence type="ECO:0000256" key="5">
    <source>
        <dbReference type="ARBA" id="ARBA00022989"/>
    </source>
</evidence>
<dbReference type="GO" id="GO:0005886">
    <property type="term" value="C:plasma membrane"/>
    <property type="evidence" value="ECO:0007669"/>
    <property type="project" value="UniProtKB-SubCell"/>
</dbReference>
<feature type="domain" description="ABC transmembrane type-1" evidence="9">
    <location>
        <begin position="26"/>
        <end position="184"/>
    </location>
</feature>
<dbReference type="SUPFAM" id="SSF90123">
    <property type="entry name" value="ABC transporter transmembrane region"/>
    <property type="match status" value="1"/>
</dbReference>
<organism evidence="10">
    <name type="scientific">Treponema denticola OTK</name>
    <dbReference type="NCBI Taxonomy" id="999434"/>
    <lineage>
        <taxon>Bacteria</taxon>
        <taxon>Pseudomonadati</taxon>
        <taxon>Spirochaetota</taxon>
        <taxon>Spirochaetia</taxon>
        <taxon>Spirochaetales</taxon>
        <taxon>Treponemataceae</taxon>
        <taxon>Treponema</taxon>
    </lineage>
</organism>
<dbReference type="InterPro" id="IPR003593">
    <property type="entry name" value="AAA+_ATPase"/>
</dbReference>
<dbReference type="GO" id="GO:0016887">
    <property type="term" value="F:ATP hydrolysis activity"/>
    <property type="evidence" value="ECO:0007669"/>
    <property type="project" value="InterPro"/>
</dbReference>
<proteinExistence type="predicted"/>
<accession>A0A0F6MPU8</accession>
<dbReference type="InterPro" id="IPR036640">
    <property type="entry name" value="ABC1_TM_sf"/>
</dbReference>
<keyword evidence="2 7" id="KW-0812">Transmembrane</keyword>
<keyword evidence="3" id="KW-0547">Nucleotide-binding</keyword>
<dbReference type="PANTHER" id="PTHR43394:SF1">
    <property type="entry name" value="ATP-BINDING CASSETTE SUB-FAMILY B MEMBER 10, MITOCHONDRIAL"/>
    <property type="match status" value="1"/>
</dbReference>
<feature type="transmembrane region" description="Helical" evidence="7">
    <location>
        <begin position="170"/>
        <end position="188"/>
    </location>
</feature>